<sequence length="112" mass="13273">MNIKRHKTKIMFIRIFSILLGLIFLSGGIFYFKYKDSLFLSMKNAKEKIAKIDNTTFIRTGATNIYDKDNNIINSINPFHINILNYLIYLIMYKMHLYQLKIRTIITIMDIA</sequence>
<keyword evidence="1" id="KW-0472">Membrane</keyword>
<keyword evidence="2" id="KW-0614">Plasmid</keyword>
<gene>
    <name evidence="2" type="ORF">NPD8_4150</name>
</gene>
<dbReference type="EMBL" id="CP015715">
    <property type="protein sequence ID" value="APU87136.1"/>
    <property type="molecule type" value="Genomic_DNA"/>
</dbReference>
<evidence type="ECO:0000256" key="1">
    <source>
        <dbReference type="SAM" id="Phobius"/>
    </source>
</evidence>
<geneLocation type="plasmid" evidence="2">
    <name>pNPD8_2</name>
</geneLocation>
<proteinExistence type="predicted"/>
<keyword evidence="1" id="KW-1133">Transmembrane helix</keyword>
<name>A0A1L7JN48_CLOBO</name>
<organism evidence="2">
    <name type="scientific">Clostridium botulinum</name>
    <dbReference type="NCBI Taxonomy" id="1491"/>
    <lineage>
        <taxon>Bacteria</taxon>
        <taxon>Bacillati</taxon>
        <taxon>Bacillota</taxon>
        <taxon>Clostridia</taxon>
        <taxon>Eubacteriales</taxon>
        <taxon>Clostridiaceae</taxon>
        <taxon>Clostridium</taxon>
    </lineage>
</organism>
<protein>
    <submittedName>
        <fullName evidence="2">Penicillin-binding 1A domain protein</fullName>
    </submittedName>
</protein>
<keyword evidence="1" id="KW-0812">Transmembrane</keyword>
<reference evidence="2" key="1">
    <citation type="submission" date="2016-05" db="EMBL/GenBank/DDBJ databases">
        <authorList>
            <person name="Lavstsen T."/>
            <person name="Jespersen J.S."/>
        </authorList>
    </citation>
    <scope>NUCLEOTIDE SEQUENCE</scope>
    <source>
        <strain evidence="2">CDC69096</strain>
        <plasmid evidence="2">pNPD8_2</plasmid>
    </source>
</reference>
<feature type="transmembrane region" description="Helical" evidence="1">
    <location>
        <begin position="12"/>
        <end position="32"/>
    </location>
</feature>
<feature type="transmembrane region" description="Helical" evidence="1">
    <location>
        <begin position="76"/>
        <end position="93"/>
    </location>
</feature>
<evidence type="ECO:0000313" key="2">
    <source>
        <dbReference type="EMBL" id="APU87136.1"/>
    </source>
</evidence>
<dbReference type="AlphaFoldDB" id="A0A1L7JN48"/>
<accession>A0A1L7JN48</accession>